<gene>
    <name evidence="1" type="ORF">CK203_011788</name>
</gene>
<dbReference type="AlphaFoldDB" id="A0A438JUT3"/>
<evidence type="ECO:0000313" key="2">
    <source>
        <dbReference type="Proteomes" id="UP000288805"/>
    </source>
</evidence>
<reference evidence="1 2" key="1">
    <citation type="journal article" date="2018" name="PLoS Genet.">
        <title>Population sequencing reveals clonal diversity and ancestral inbreeding in the grapevine cultivar Chardonnay.</title>
        <authorList>
            <person name="Roach M.J."/>
            <person name="Johnson D.L."/>
            <person name="Bohlmann J."/>
            <person name="van Vuuren H.J."/>
            <person name="Jones S.J."/>
            <person name="Pretorius I.S."/>
            <person name="Schmidt S.A."/>
            <person name="Borneman A.R."/>
        </authorList>
    </citation>
    <scope>NUCLEOTIDE SEQUENCE [LARGE SCALE GENOMIC DNA]</scope>
    <source>
        <strain evidence="2">cv. Chardonnay</strain>
        <tissue evidence="1">Leaf</tissue>
    </source>
</reference>
<evidence type="ECO:0000313" key="1">
    <source>
        <dbReference type="EMBL" id="RVX12695.1"/>
    </source>
</evidence>
<sequence>MIPGDWSLGYTSVSGNEEICIGGQRLHVIFAPFK</sequence>
<accession>A0A438JUT3</accession>
<organism evidence="1 2">
    <name type="scientific">Vitis vinifera</name>
    <name type="common">Grape</name>
    <dbReference type="NCBI Taxonomy" id="29760"/>
    <lineage>
        <taxon>Eukaryota</taxon>
        <taxon>Viridiplantae</taxon>
        <taxon>Streptophyta</taxon>
        <taxon>Embryophyta</taxon>
        <taxon>Tracheophyta</taxon>
        <taxon>Spermatophyta</taxon>
        <taxon>Magnoliopsida</taxon>
        <taxon>eudicotyledons</taxon>
        <taxon>Gunneridae</taxon>
        <taxon>Pentapetalae</taxon>
        <taxon>rosids</taxon>
        <taxon>Vitales</taxon>
        <taxon>Vitaceae</taxon>
        <taxon>Viteae</taxon>
        <taxon>Vitis</taxon>
    </lineage>
</organism>
<protein>
    <submittedName>
        <fullName evidence="1">Uncharacterized protein</fullName>
    </submittedName>
</protein>
<proteinExistence type="predicted"/>
<dbReference type="EMBL" id="QGNW01000027">
    <property type="protein sequence ID" value="RVX12695.1"/>
    <property type="molecule type" value="Genomic_DNA"/>
</dbReference>
<name>A0A438JUT3_VITVI</name>
<dbReference type="Proteomes" id="UP000288805">
    <property type="component" value="Unassembled WGS sequence"/>
</dbReference>
<comment type="caution">
    <text evidence="1">The sequence shown here is derived from an EMBL/GenBank/DDBJ whole genome shotgun (WGS) entry which is preliminary data.</text>
</comment>